<dbReference type="InterPro" id="IPR001932">
    <property type="entry name" value="PPM-type_phosphatase-like_dom"/>
</dbReference>
<evidence type="ECO:0000259" key="2">
    <source>
        <dbReference type="SMART" id="SM00331"/>
    </source>
</evidence>
<dbReference type="GO" id="GO:0016791">
    <property type="term" value="F:phosphatase activity"/>
    <property type="evidence" value="ECO:0007669"/>
    <property type="project" value="TreeGrafter"/>
</dbReference>
<dbReference type="SUPFAM" id="SSF52172">
    <property type="entry name" value="CheY-like"/>
    <property type="match status" value="1"/>
</dbReference>
<name>A0A369WCX5_9GAMM</name>
<reference evidence="3 4" key="1">
    <citation type="submission" date="2018-07" db="EMBL/GenBank/DDBJ databases">
        <title>Motiliproteus coralliicola sp. nov., a bacterium isolated from Coral.</title>
        <authorList>
            <person name="Wang G."/>
        </authorList>
    </citation>
    <scope>NUCLEOTIDE SEQUENCE [LARGE SCALE GENOMIC DNA]</scope>
    <source>
        <strain evidence="3 4">C34</strain>
    </source>
</reference>
<dbReference type="PANTHER" id="PTHR43156">
    <property type="entry name" value="STAGE II SPORULATION PROTEIN E-RELATED"/>
    <property type="match status" value="1"/>
</dbReference>
<dbReference type="RefSeq" id="WP_114695938.1">
    <property type="nucleotide sequence ID" value="NZ_QQOH01000003.1"/>
</dbReference>
<dbReference type="Pfam" id="PF07228">
    <property type="entry name" value="SpoIIE"/>
    <property type="match status" value="1"/>
</dbReference>
<sequence length="386" mass="42747">MSSARYCILVADSGVYPGIGQLIELLGEDDSLQLAVFNNPVEALEAIKQRPPLLLITQPDWDADPEFLSQASQAIYPCPTIALVDTSSAAEGITLLGRGASDLLALPIVDRQAIEHILARNLERAELLNQSQYFRDELEQSLALLKEDQQAGRQVQLKMLPSNQVVINDYHFEYRIKPSLFLSGDFVDYFRISESLSMFYLADISGHGASSAFVTVLLKNMTNRLLRNYNRGSSFHILSPTDVLARVNKELLDTGLGKHMTIFVGLLDRIENTLQYGVGGHFPMPILRQGDRAEYLGGCGMPVGLFDDAEFEGRIVELEDEFSLTLFSDGVLEVLDQPDLKAKEKCLLDVAAQGYDDLDDLARKLGIDHVDDAPDDIAALSVTRRL</sequence>
<dbReference type="InterPro" id="IPR011006">
    <property type="entry name" value="CheY-like_superfamily"/>
</dbReference>
<feature type="domain" description="PPM-type phosphatase" evidence="2">
    <location>
        <begin position="162"/>
        <end position="384"/>
    </location>
</feature>
<organism evidence="3 4">
    <name type="scientific">Motiliproteus coralliicola</name>
    <dbReference type="NCBI Taxonomy" id="2283196"/>
    <lineage>
        <taxon>Bacteria</taxon>
        <taxon>Pseudomonadati</taxon>
        <taxon>Pseudomonadota</taxon>
        <taxon>Gammaproteobacteria</taxon>
        <taxon>Oceanospirillales</taxon>
        <taxon>Oceanospirillaceae</taxon>
        <taxon>Motiliproteus</taxon>
    </lineage>
</organism>
<dbReference type="OrthoDB" id="6399952at2"/>
<evidence type="ECO:0000313" key="4">
    <source>
        <dbReference type="Proteomes" id="UP000253769"/>
    </source>
</evidence>
<proteinExistence type="predicted"/>
<dbReference type="EMBL" id="QQOH01000003">
    <property type="protein sequence ID" value="RDE19592.1"/>
    <property type="molecule type" value="Genomic_DNA"/>
</dbReference>
<keyword evidence="4" id="KW-1185">Reference proteome</keyword>
<comment type="caution">
    <text evidence="3">The sequence shown here is derived from an EMBL/GenBank/DDBJ whole genome shotgun (WGS) entry which is preliminary data.</text>
</comment>
<dbReference type="PANTHER" id="PTHR43156:SF2">
    <property type="entry name" value="STAGE II SPORULATION PROTEIN E"/>
    <property type="match status" value="1"/>
</dbReference>
<dbReference type="Gene3D" id="3.60.40.10">
    <property type="entry name" value="PPM-type phosphatase domain"/>
    <property type="match status" value="1"/>
</dbReference>
<dbReference type="Proteomes" id="UP000253769">
    <property type="component" value="Unassembled WGS sequence"/>
</dbReference>
<gene>
    <name evidence="3" type="ORF">DV711_11965</name>
</gene>
<dbReference type="InterPro" id="IPR036457">
    <property type="entry name" value="PPM-type-like_dom_sf"/>
</dbReference>
<accession>A0A369WCX5</accession>
<keyword evidence="1" id="KW-0378">Hydrolase</keyword>
<evidence type="ECO:0000256" key="1">
    <source>
        <dbReference type="ARBA" id="ARBA00022801"/>
    </source>
</evidence>
<protein>
    <submittedName>
        <fullName evidence="3">Fused response regulator/phosphatase</fullName>
    </submittedName>
</protein>
<dbReference type="SMART" id="SM00331">
    <property type="entry name" value="PP2C_SIG"/>
    <property type="match status" value="1"/>
</dbReference>
<dbReference type="InterPro" id="IPR052016">
    <property type="entry name" value="Bact_Sigma-Reg"/>
</dbReference>
<dbReference type="AlphaFoldDB" id="A0A369WCX5"/>
<evidence type="ECO:0000313" key="3">
    <source>
        <dbReference type="EMBL" id="RDE19592.1"/>
    </source>
</evidence>